<dbReference type="Pfam" id="PF02449">
    <property type="entry name" value="Glyco_hydro_42"/>
    <property type="match status" value="1"/>
</dbReference>
<accession>A0ABS0YK72</accession>
<keyword evidence="1" id="KW-0378">Hydrolase</keyword>
<dbReference type="Gene3D" id="3.20.20.80">
    <property type="entry name" value="Glycosidases"/>
    <property type="match status" value="1"/>
</dbReference>
<name>A0ABS0YK72_9BACT</name>
<keyword evidence="2" id="KW-0326">Glycosidase</keyword>
<keyword evidence="5" id="KW-1185">Reference proteome</keyword>
<gene>
    <name evidence="4" type="ORF">JFN91_21200</name>
</gene>
<comment type="caution">
    <text evidence="4">The sequence shown here is derived from an EMBL/GenBank/DDBJ whole genome shotgun (WGS) entry which is preliminary data.</text>
</comment>
<dbReference type="SUPFAM" id="SSF51445">
    <property type="entry name" value="(Trans)glycosidases"/>
    <property type="match status" value="1"/>
</dbReference>
<evidence type="ECO:0000256" key="2">
    <source>
        <dbReference type="ARBA" id="ARBA00023295"/>
    </source>
</evidence>
<dbReference type="PANTHER" id="PTHR12631:SF10">
    <property type="entry name" value="BETA-XYLOSIDASE-LIKE PROTEIN-RELATED"/>
    <property type="match status" value="1"/>
</dbReference>
<feature type="domain" description="Glycoside hydrolase family 42 N-terminal" evidence="3">
    <location>
        <begin position="61"/>
        <end position="124"/>
    </location>
</feature>
<dbReference type="EMBL" id="JAEMHL010000023">
    <property type="protein sequence ID" value="MBJ6752742.1"/>
    <property type="molecule type" value="Genomic_DNA"/>
</dbReference>
<dbReference type="InterPro" id="IPR013529">
    <property type="entry name" value="Glyco_hydro_42_N"/>
</dbReference>
<evidence type="ECO:0000313" key="4">
    <source>
        <dbReference type="EMBL" id="MBJ6752742.1"/>
    </source>
</evidence>
<dbReference type="PANTHER" id="PTHR12631">
    <property type="entry name" value="ALPHA-L-IDURONIDASE"/>
    <property type="match status" value="1"/>
</dbReference>
<evidence type="ECO:0000256" key="1">
    <source>
        <dbReference type="ARBA" id="ARBA00022801"/>
    </source>
</evidence>
<evidence type="ECO:0000259" key="3">
    <source>
        <dbReference type="Pfam" id="PF02449"/>
    </source>
</evidence>
<reference evidence="4 5" key="1">
    <citation type="submission" date="2020-12" db="EMBL/GenBank/DDBJ databases">
        <title>Geomonas sp. Red421, isolated from paddy soil.</title>
        <authorList>
            <person name="Xu Z."/>
            <person name="Zhang Z."/>
            <person name="Masuda Y."/>
            <person name="Itoh H."/>
            <person name="Senoo K."/>
        </authorList>
    </citation>
    <scope>NUCLEOTIDE SEQUENCE [LARGE SCALE GENOMIC DNA]</scope>
    <source>
        <strain evidence="4 5">Red421</strain>
    </source>
</reference>
<dbReference type="InterPro" id="IPR051923">
    <property type="entry name" value="Glycosyl_Hydrolase_39"/>
</dbReference>
<dbReference type="Proteomes" id="UP000614714">
    <property type="component" value="Unassembled WGS sequence"/>
</dbReference>
<sequence>MLPLVLLALSIIVPAPDAPAQQPRGPAPGSPAFRGPSPASAITKRISFAILQDYPKGESLKEVAGDFQIMKELGVTTWRGSFSWIDYEPQRGRFDYAWLHRFLDLAAKEGIMLQPYLAYTPEWAARGGGTDRVDWNDPPRHIEDWRRFVSRTVTELKPYRNIESYEVYNEENVKQWWDGTAADYNQVLRVASEVIRKAAPLKLVIMGGMVWPDVAWVRQACATYGNAARFDVIPIHAYPETWTPQSVTVENYLDQGRPGFFRREFLPVVDQACSGKPIWLNEVGYATPPGKSEPDQANWWARAFATFLADPRVEHLGIYQIRDRKPQAKVIGESENYYLGLLKADRKKKLAFHTVKRLLALLNAGSLTVADNQLAVEVTEGKKGELYQHLFVRPDGRQVLFVWDKKESPTLRIRTRPGATVTEYSLDGTPMPFTSFDGRVLSQVRLTPGMVRIFEIR</sequence>
<proteinExistence type="predicted"/>
<evidence type="ECO:0000313" key="5">
    <source>
        <dbReference type="Proteomes" id="UP000614714"/>
    </source>
</evidence>
<protein>
    <submittedName>
        <fullName evidence="4">Beta-galactosidase</fullName>
    </submittedName>
</protein>
<organism evidence="4 5">
    <name type="scientific">Geomonas anaerohicana</name>
    <dbReference type="NCBI Taxonomy" id="2798583"/>
    <lineage>
        <taxon>Bacteria</taxon>
        <taxon>Pseudomonadati</taxon>
        <taxon>Thermodesulfobacteriota</taxon>
        <taxon>Desulfuromonadia</taxon>
        <taxon>Geobacterales</taxon>
        <taxon>Geobacteraceae</taxon>
        <taxon>Geomonas</taxon>
    </lineage>
</organism>
<dbReference type="InterPro" id="IPR017853">
    <property type="entry name" value="GH"/>
</dbReference>